<dbReference type="InterPro" id="IPR021314">
    <property type="entry name" value="DUF2911"/>
</dbReference>
<evidence type="ECO:0000313" key="2">
    <source>
        <dbReference type="EMBL" id="GLH74540.1"/>
    </source>
</evidence>
<dbReference type="RefSeq" id="WP_285576948.1">
    <property type="nucleotide sequence ID" value="NZ_BSDE01000007.1"/>
</dbReference>
<dbReference type="Gene3D" id="1.25.40.10">
    <property type="entry name" value="Tetratricopeptide repeat domain"/>
    <property type="match status" value="1"/>
</dbReference>
<evidence type="ECO:0000256" key="1">
    <source>
        <dbReference type="SAM" id="SignalP"/>
    </source>
</evidence>
<accession>A0ABQ5QK42</accession>
<protein>
    <recommendedName>
        <fullName evidence="4">DUF2911 domain-containing protein</fullName>
    </recommendedName>
</protein>
<dbReference type="SUPFAM" id="SSF48452">
    <property type="entry name" value="TPR-like"/>
    <property type="match status" value="1"/>
</dbReference>
<proteinExistence type="predicted"/>
<organism evidence="2 3">
    <name type="scientific">Geothrix limicola</name>
    <dbReference type="NCBI Taxonomy" id="2927978"/>
    <lineage>
        <taxon>Bacteria</taxon>
        <taxon>Pseudomonadati</taxon>
        <taxon>Acidobacteriota</taxon>
        <taxon>Holophagae</taxon>
        <taxon>Holophagales</taxon>
        <taxon>Holophagaceae</taxon>
        <taxon>Geothrix</taxon>
    </lineage>
</organism>
<feature type="signal peptide" evidence="1">
    <location>
        <begin position="1"/>
        <end position="18"/>
    </location>
</feature>
<dbReference type="InterPro" id="IPR011990">
    <property type="entry name" value="TPR-like_helical_dom_sf"/>
</dbReference>
<feature type="chain" id="PRO_5047126561" description="DUF2911 domain-containing protein" evidence="1">
    <location>
        <begin position="19"/>
        <end position="343"/>
    </location>
</feature>
<dbReference type="Proteomes" id="UP001165069">
    <property type="component" value="Unassembled WGS sequence"/>
</dbReference>
<evidence type="ECO:0008006" key="4">
    <source>
        <dbReference type="Google" id="ProtNLM"/>
    </source>
</evidence>
<name>A0ABQ5QK42_9BACT</name>
<evidence type="ECO:0000313" key="3">
    <source>
        <dbReference type="Proteomes" id="UP001165069"/>
    </source>
</evidence>
<gene>
    <name evidence="2" type="ORF">GETHLI_30420</name>
</gene>
<comment type="caution">
    <text evidence="2">The sequence shown here is derived from an EMBL/GenBank/DDBJ whole genome shotgun (WGS) entry which is preliminary data.</text>
</comment>
<keyword evidence="3" id="KW-1185">Reference proteome</keyword>
<sequence length="343" mass="37808">MRSVAILGLLAASPLLFAQAPALVLPDASPLAEVSQKVGVTDIAVTYHRPAVNGRKVWGGLVPYDKVWRAGANENTVVTFSTPVQVGGTTLPAGRYGIHMLPTAAEWTVIFSSQSHAWGSFSYDPKEDVARVKTTPVATEPTERLAYTFDDPSDHDVVLSLRWEKLRVPIKVEVDTKPLVVASLRDQLRGLPRFFAEGWSGAAGWCVRNNVNLDEAQTWVDRSLGMHESYAGLRIKAALIEKKGDAKTAEALRAKALTIATEAEINQQGYMLLGQNKVDEAIALFQRNVREHPDSWNVYDSLAEAYGIKGDKAQALANYRKAFDKVKQEDQRARIQGELDRLK</sequence>
<keyword evidence="1" id="KW-0732">Signal</keyword>
<reference evidence="2 3" key="1">
    <citation type="journal article" date="2023" name="Antonie Van Leeuwenhoek">
        <title>Mesoterricola silvestris gen. nov., sp. nov., Mesoterricola sediminis sp. nov., Geothrix oryzae sp. nov., Geothrix edaphica sp. nov., Geothrix rubra sp. nov., and Geothrix limicola sp. nov., six novel members of Acidobacteriota isolated from soils.</title>
        <authorList>
            <person name="Itoh H."/>
            <person name="Sugisawa Y."/>
            <person name="Mise K."/>
            <person name="Xu Z."/>
            <person name="Kuniyasu M."/>
            <person name="Ushijima N."/>
            <person name="Kawano K."/>
            <person name="Kobayashi E."/>
            <person name="Shiratori Y."/>
            <person name="Masuda Y."/>
            <person name="Senoo K."/>
        </authorList>
    </citation>
    <scope>NUCLEOTIDE SEQUENCE [LARGE SCALE GENOMIC DNA]</scope>
    <source>
        <strain evidence="2 3">Red804</strain>
    </source>
</reference>
<dbReference type="EMBL" id="BSDE01000007">
    <property type="protein sequence ID" value="GLH74540.1"/>
    <property type="molecule type" value="Genomic_DNA"/>
</dbReference>
<dbReference type="Pfam" id="PF11138">
    <property type="entry name" value="DUF2911"/>
    <property type="match status" value="1"/>
</dbReference>